<dbReference type="GO" id="GO:0002098">
    <property type="term" value="P:tRNA wobble uridine modification"/>
    <property type="evidence" value="ECO:0007669"/>
    <property type="project" value="InterPro"/>
</dbReference>
<dbReference type="InterPro" id="IPR001680">
    <property type="entry name" value="WD40_rpt"/>
</dbReference>
<feature type="repeat" description="WD" evidence="11">
    <location>
        <begin position="262"/>
        <end position="294"/>
    </location>
</feature>
<dbReference type="PANTHER" id="PTHR44111:SF1">
    <property type="entry name" value="ELONGATOR COMPLEX PROTEIN 2"/>
    <property type="match status" value="1"/>
</dbReference>
<evidence type="ECO:0000256" key="1">
    <source>
        <dbReference type="ARBA" id="ARBA00004123"/>
    </source>
</evidence>
<comment type="similarity">
    <text evidence="4">Belongs to the WD repeat ELP2 family.</text>
</comment>
<feature type="repeat" description="WD" evidence="11">
    <location>
        <begin position="185"/>
        <end position="221"/>
    </location>
</feature>
<evidence type="ECO:0000256" key="3">
    <source>
        <dbReference type="ARBA" id="ARBA00005043"/>
    </source>
</evidence>
<dbReference type="GO" id="GO:0005634">
    <property type="term" value="C:nucleus"/>
    <property type="evidence" value="ECO:0007669"/>
    <property type="project" value="UniProtKB-SubCell"/>
</dbReference>
<evidence type="ECO:0000256" key="11">
    <source>
        <dbReference type="PROSITE-ProRule" id="PRU00221"/>
    </source>
</evidence>
<dbReference type="SUPFAM" id="SSF50974">
    <property type="entry name" value="Nitrous oxide reductase, N-terminal domain"/>
    <property type="match status" value="1"/>
</dbReference>
<evidence type="ECO:0000256" key="12">
    <source>
        <dbReference type="SAM" id="MobiDB-lite"/>
    </source>
</evidence>
<dbReference type="Gene3D" id="2.130.10.10">
    <property type="entry name" value="YVTN repeat-like/Quinoprotein amine dehydrogenase"/>
    <property type="match status" value="4"/>
</dbReference>
<gene>
    <name evidence="13" type="ORF">OGATHE_001338</name>
</gene>
<evidence type="ECO:0000256" key="9">
    <source>
        <dbReference type="ARBA" id="ARBA00022737"/>
    </source>
</evidence>
<dbReference type="GO" id="GO:0033588">
    <property type="term" value="C:elongator holoenzyme complex"/>
    <property type="evidence" value="ECO:0007669"/>
    <property type="project" value="InterPro"/>
</dbReference>
<dbReference type="Pfam" id="PF00400">
    <property type="entry name" value="WD40"/>
    <property type="match status" value="8"/>
</dbReference>
<organism evidence="13 14">
    <name type="scientific">Ogataea polymorpha</name>
    <dbReference type="NCBI Taxonomy" id="460523"/>
    <lineage>
        <taxon>Eukaryota</taxon>
        <taxon>Fungi</taxon>
        <taxon>Dikarya</taxon>
        <taxon>Ascomycota</taxon>
        <taxon>Saccharomycotina</taxon>
        <taxon>Pichiomycetes</taxon>
        <taxon>Pichiales</taxon>
        <taxon>Pichiaceae</taxon>
        <taxon>Ogataea</taxon>
    </lineage>
</organism>
<sequence length="777" mass="85416">MTIFVGCNRELQISDYSPAHRLVAYGARNAIALWRPGEMHRGVLSTAKAHTAHVVAVKWVPESPFLVSAAEDHSVKVWRLSSETTALDVVHDLPAHNASVTALTVTKEYLVTGGADGKIKVWTFADGPSVRLVAEQSVTSGFFPLSLALVAVEPGKHVLFAGGSKPQFHVFSLGANGPLQHCATLSGHEDWIKTIAVKKQGPGEFLVASGSQDRYIRLWKLCLNDAISKVDTSNQLGLLMNKQHFFDIDDTTSCAINFEAIIMGHDDWISSLVWHPSETVLLSSSADTSIMIWEPDESSGVWVSSMRLGEMSIKGASTATGASGGFWSALWLFENETEIILANGKTGSFRCWARKEGSDDQYEQQPCLTGPMKEVTDVCWSPSGEYLLTTSLDQTTRLYAKWSETGTWHEFARPQIHGYDMICVKPISNSRFVSGGDEKIMRSFDEPKAVADMLQRLCGITSDDVDAMPPSASLPVLGLSNKAETETKNEEPTSDDETADNGAQTANLSAKLLLQLETPPLEDILQRHTLWPEIEKLYGHGFEITTLDVSPDGKLIASACRSNVPSHAVIRLFRVDSWLQITPPLAGHDLTITRLRFSPDGGYLVSVSRDRKFTLWRRSGEFGYELVEKREKAHSRIIWDVCWLPFEGEAAYFATGSRDKSVRLWRVTPSGEVEMMGSVKLAAAVTALDCYSRTIDGSALVAVGLEKGQISTYTVDMQGNFELVQQLEEKHVPDDKVARLNWCPKPENSDKLLLAAGSGDCSVRIYTVATRRSTAGI</sequence>
<comment type="subcellular location">
    <subcellularLocation>
        <location evidence="2">Cytoplasm</location>
    </subcellularLocation>
    <subcellularLocation>
        <location evidence="1">Nucleus</location>
    </subcellularLocation>
</comment>
<reference evidence="13" key="2">
    <citation type="submission" date="2021-01" db="EMBL/GenBank/DDBJ databases">
        <authorList>
            <person name="Schikora-Tamarit M.A."/>
        </authorList>
    </citation>
    <scope>NUCLEOTIDE SEQUENCE</scope>
    <source>
        <strain evidence="13">NCAIM Y.01608</strain>
    </source>
</reference>
<keyword evidence="7 11" id="KW-0853">WD repeat</keyword>
<evidence type="ECO:0000256" key="2">
    <source>
        <dbReference type="ARBA" id="ARBA00004496"/>
    </source>
</evidence>
<dbReference type="InterPro" id="IPR015943">
    <property type="entry name" value="WD40/YVTN_repeat-like_dom_sf"/>
</dbReference>
<evidence type="ECO:0000256" key="7">
    <source>
        <dbReference type="ARBA" id="ARBA00022574"/>
    </source>
</evidence>
<dbReference type="FunFam" id="2.130.10.10:FF:000400">
    <property type="entry name" value="Elongator acetyltransferase complex subunit 2"/>
    <property type="match status" value="1"/>
</dbReference>
<name>A0A9P8TEQ3_9ASCO</name>
<feature type="repeat" description="WD" evidence="11">
    <location>
        <begin position="585"/>
        <end position="616"/>
    </location>
</feature>
<evidence type="ECO:0000256" key="5">
    <source>
        <dbReference type="ARBA" id="ARBA00020267"/>
    </source>
</evidence>
<keyword evidence="10" id="KW-0539">Nucleus</keyword>
<dbReference type="PROSITE" id="PS50082">
    <property type="entry name" value="WD_REPEATS_2"/>
    <property type="match status" value="7"/>
</dbReference>
<comment type="pathway">
    <text evidence="3">tRNA modification; 5-methoxycarbonylmethyl-2-thiouridine-tRNA biosynthesis.</text>
</comment>
<comment type="caution">
    <text evidence="13">The sequence shown here is derived from an EMBL/GenBank/DDBJ whole genome shotgun (WGS) entry which is preliminary data.</text>
</comment>
<protein>
    <recommendedName>
        <fullName evidence="5">Elongator complex protein 2</fullName>
    </recommendedName>
</protein>
<evidence type="ECO:0000313" key="13">
    <source>
        <dbReference type="EMBL" id="KAH3676848.1"/>
    </source>
</evidence>
<keyword evidence="9" id="KW-0677">Repeat</keyword>
<keyword evidence="8" id="KW-0819">tRNA processing</keyword>
<dbReference type="InterPro" id="IPR020472">
    <property type="entry name" value="WD40_PAC1"/>
</dbReference>
<feature type="region of interest" description="Disordered" evidence="12">
    <location>
        <begin position="471"/>
        <end position="501"/>
    </location>
</feature>
<dbReference type="Proteomes" id="UP000788993">
    <property type="component" value="Unassembled WGS sequence"/>
</dbReference>
<dbReference type="CDD" id="cd00200">
    <property type="entry name" value="WD40"/>
    <property type="match status" value="1"/>
</dbReference>
<feature type="repeat" description="WD" evidence="11">
    <location>
        <begin position="93"/>
        <end position="132"/>
    </location>
</feature>
<feature type="repeat" description="WD" evidence="11">
    <location>
        <begin position="631"/>
        <end position="675"/>
    </location>
</feature>
<evidence type="ECO:0000256" key="4">
    <source>
        <dbReference type="ARBA" id="ARBA00005881"/>
    </source>
</evidence>
<dbReference type="PANTHER" id="PTHR44111">
    <property type="entry name" value="ELONGATOR COMPLEX PROTEIN 2"/>
    <property type="match status" value="1"/>
</dbReference>
<proteinExistence type="inferred from homology"/>
<dbReference type="PRINTS" id="PR00320">
    <property type="entry name" value="GPROTEINBRPT"/>
</dbReference>
<dbReference type="SMART" id="SM00320">
    <property type="entry name" value="WD40"/>
    <property type="match status" value="9"/>
</dbReference>
<keyword evidence="14" id="KW-1185">Reference proteome</keyword>
<accession>A0A9P8TEQ3</accession>
<evidence type="ECO:0000256" key="8">
    <source>
        <dbReference type="ARBA" id="ARBA00022694"/>
    </source>
</evidence>
<feature type="repeat" description="WD" evidence="11">
    <location>
        <begin position="368"/>
        <end position="399"/>
    </location>
</feature>
<dbReference type="GO" id="GO:0005737">
    <property type="term" value="C:cytoplasm"/>
    <property type="evidence" value="ECO:0007669"/>
    <property type="project" value="UniProtKB-SubCell"/>
</dbReference>
<feature type="repeat" description="WD" evidence="11">
    <location>
        <begin position="47"/>
        <end position="88"/>
    </location>
</feature>
<dbReference type="InterPro" id="IPR011045">
    <property type="entry name" value="N2O_reductase_N"/>
</dbReference>
<reference evidence="13" key="1">
    <citation type="journal article" date="2021" name="Open Biol.">
        <title>Shared evolutionary footprints suggest mitochondrial oxidative damage underlies multiple complex I losses in fungi.</title>
        <authorList>
            <person name="Schikora-Tamarit M.A."/>
            <person name="Marcet-Houben M."/>
            <person name="Nosek J."/>
            <person name="Gabaldon T."/>
        </authorList>
    </citation>
    <scope>NUCLEOTIDE SEQUENCE</scope>
    <source>
        <strain evidence="13">NCAIM Y.01608</strain>
    </source>
</reference>
<dbReference type="InterPro" id="IPR037289">
    <property type="entry name" value="Elp2"/>
</dbReference>
<dbReference type="InterPro" id="IPR036322">
    <property type="entry name" value="WD40_repeat_dom_sf"/>
</dbReference>
<evidence type="ECO:0000313" key="14">
    <source>
        <dbReference type="Proteomes" id="UP000788993"/>
    </source>
</evidence>
<keyword evidence="6" id="KW-0963">Cytoplasm</keyword>
<evidence type="ECO:0000256" key="10">
    <source>
        <dbReference type="ARBA" id="ARBA00023242"/>
    </source>
</evidence>
<dbReference type="EMBL" id="JAEUBD010000146">
    <property type="protein sequence ID" value="KAH3676848.1"/>
    <property type="molecule type" value="Genomic_DNA"/>
</dbReference>
<dbReference type="PROSITE" id="PS50294">
    <property type="entry name" value="WD_REPEATS_REGION"/>
    <property type="match status" value="5"/>
</dbReference>
<dbReference type="AlphaFoldDB" id="A0A9P8TEQ3"/>
<dbReference type="SUPFAM" id="SSF50978">
    <property type="entry name" value="WD40 repeat-like"/>
    <property type="match status" value="2"/>
</dbReference>
<evidence type="ECO:0000256" key="6">
    <source>
        <dbReference type="ARBA" id="ARBA00022490"/>
    </source>
</evidence>